<name>A0A419VV35_9BACT</name>
<dbReference type="Proteomes" id="UP000283387">
    <property type="component" value="Unassembled WGS sequence"/>
</dbReference>
<evidence type="ECO:0000313" key="2">
    <source>
        <dbReference type="Proteomes" id="UP000283387"/>
    </source>
</evidence>
<proteinExistence type="predicted"/>
<comment type="caution">
    <text evidence="1">The sequence shown here is derived from an EMBL/GenBank/DDBJ whole genome shotgun (WGS) entry which is preliminary data.</text>
</comment>
<evidence type="ECO:0000313" key="1">
    <source>
        <dbReference type="EMBL" id="RKD85998.1"/>
    </source>
</evidence>
<gene>
    <name evidence="1" type="ORF">BC643_4314</name>
</gene>
<dbReference type="EMBL" id="RAPN01000005">
    <property type="protein sequence ID" value="RKD85998.1"/>
    <property type="molecule type" value="Genomic_DNA"/>
</dbReference>
<accession>A0A419VV35</accession>
<reference evidence="1 2" key="1">
    <citation type="submission" date="2018-09" db="EMBL/GenBank/DDBJ databases">
        <title>Genomic Encyclopedia of Archaeal and Bacterial Type Strains, Phase II (KMG-II): from individual species to whole genera.</title>
        <authorList>
            <person name="Goeker M."/>
        </authorList>
    </citation>
    <scope>NUCLEOTIDE SEQUENCE [LARGE SCALE GENOMIC DNA]</scope>
    <source>
        <strain evidence="1 2">DSM 27148</strain>
    </source>
</reference>
<dbReference type="RefSeq" id="WP_170154652.1">
    <property type="nucleotide sequence ID" value="NZ_RAPN01000005.1"/>
</dbReference>
<organism evidence="1 2">
    <name type="scientific">Mangrovibacterium diazotrophicum</name>
    <dbReference type="NCBI Taxonomy" id="1261403"/>
    <lineage>
        <taxon>Bacteria</taxon>
        <taxon>Pseudomonadati</taxon>
        <taxon>Bacteroidota</taxon>
        <taxon>Bacteroidia</taxon>
        <taxon>Marinilabiliales</taxon>
        <taxon>Prolixibacteraceae</taxon>
        <taxon>Mangrovibacterium</taxon>
    </lineage>
</organism>
<dbReference type="AlphaFoldDB" id="A0A419VV35"/>
<sequence>MKLNLKKRDLLFFVLGAFAILLIEFVIDWDRNVQAFQDGYNGKPFQSEQTQE</sequence>
<protein>
    <submittedName>
        <fullName evidence="1">Uncharacterized protein</fullName>
    </submittedName>
</protein>
<keyword evidence="2" id="KW-1185">Reference proteome</keyword>